<feature type="region of interest" description="Disordered" evidence="1">
    <location>
        <begin position="286"/>
        <end position="307"/>
    </location>
</feature>
<accession>A0ABQ4XMZ3</accession>
<organism evidence="2 3">
    <name type="scientific">Tanacetum coccineum</name>
    <dbReference type="NCBI Taxonomy" id="301880"/>
    <lineage>
        <taxon>Eukaryota</taxon>
        <taxon>Viridiplantae</taxon>
        <taxon>Streptophyta</taxon>
        <taxon>Embryophyta</taxon>
        <taxon>Tracheophyta</taxon>
        <taxon>Spermatophyta</taxon>
        <taxon>Magnoliopsida</taxon>
        <taxon>eudicotyledons</taxon>
        <taxon>Gunneridae</taxon>
        <taxon>Pentapetalae</taxon>
        <taxon>asterids</taxon>
        <taxon>campanulids</taxon>
        <taxon>Asterales</taxon>
        <taxon>Asteraceae</taxon>
        <taxon>Asteroideae</taxon>
        <taxon>Anthemideae</taxon>
        <taxon>Anthemidinae</taxon>
        <taxon>Tanacetum</taxon>
    </lineage>
</organism>
<comment type="caution">
    <text evidence="2">The sequence shown here is derived from an EMBL/GenBank/DDBJ whole genome shotgun (WGS) entry which is preliminary data.</text>
</comment>
<reference evidence="2" key="2">
    <citation type="submission" date="2022-01" db="EMBL/GenBank/DDBJ databases">
        <authorList>
            <person name="Yamashiro T."/>
            <person name="Shiraishi A."/>
            <person name="Satake H."/>
            <person name="Nakayama K."/>
        </authorList>
    </citation>
    <scope>NUCLEOTIDE SEQUENCE</scope>
</reference>
<keyword evidence="3" id="KW-1185">Reference proteome</keyword>
<evidence type="ECO:0008006" key="4">
    <source>
        <dbReference type="Google" id="ProtNLM"/>
    </source>
</evidence>
<evidence type="ECO:0000256" key="1">
    <source>
        <dbReference type="SAM" id="MobiDB-lite"/>
    </source>
</evidence>
<dbReference type="Proteomes" id="UP001151760">
    <property type="component" value="Unassembled WGS sequence"/>
</dbReference>
<dbReference type="EMBL" id="BQNB010009672">
    <property type="protein sequence ID" value="GJS66754.1"/>
    <property type="molecule type" value="Genomic_DNA"/>
</dbReference>
<feature type="non-terminal residue" evidence="2">
    <location>
        <position position="307"/>
    </location>
</feature>
<protein>
    <recommendedName>
        <fullName evidence="4">Extensin-like</fullName>
    </recommendedName>
</protein>
<name>A0ABQ4XMZ3_9ASTR</name>
<sequence length="307" mass="34131">MSDSEDSMVTYTEVSSPYEGLPWMLDDPYVQVVLQAPPSPDYVPGPKEPEQAPPLPDLVLETVYPEFMPPEDEVLPAEEQPLPIAASPTADFTQGGLREEEHPSPAESTTFAFLAVEHAPSAEETEPFKTDESAATPPPHPAYRVTARISIQDEPLTPFWSDTEVADSLLYLLHHHHHFPHGHHHYFRFPYHHYQYHHHHLLVLLIYLGYRAAMIRLRVEAPSTSYSPPPHIILSHTRADASPSGTPPLLPIPLPTSSPPLHILSIDHRADRPDVTLPHRKRSGIALGPRYEVGESSSAPTARPLGG</sequence>
<proteinExistence type="predicted"/>
<evidence type="ECO:0000313" key="2">
    <source>
        <dbReference type="EMBL" id="GJS66754.1"/>
    </source>
</evidence>
<evidence type="ECO:0000313" key="3">
    <source>
        <dbReference type="Proteomes" id="UP001151760"/>
    </source>
</evidence>
<gene>
    <name evidence="2" type="ORF">Tco_0681318</name>
</gene>
<reference evidence="2" key="1">
    <citation type="journal article" date="2022" name="Int. J. Mol. Sci.">
        <title>Draft Genome of Tanacetum Coccineum: Genomic Comparison of Closely Related Tanacetum-Family Plants.</title>
        <authorList>
            <person name="Yamashiro T."/>
            <person name="Shiraishi A."/>
            <person name="Nakayama K."/>
            <person name="Satake H."/>
        </authorList>
    </citation>
    <scope>NUCLEOTIDE SEQUENCE</scope>
</reference>